<dbReference type="Pfam" id="PF20628">
    <property type="entry name" value="Dyp_perox_C"/>
    <property type="match status" value="1"/>
</dbReference>
<evidence type="ECO:0000256" key="2">
    <source>
        <dbReference type="ARBA" id="ARBA00022559"/>
    </source>
</evidence>
<dbReference type="InterPro" id="IPR049509">
    <property type="entry name" value="DyP_N"/>
</dbReference>
<evidence type="ECO:0000256" key="8">
    <source>
        <dbReference type="ARBA" id="ARBA00025737"/>
    </source>
</evidence>
<dbReference type="Pfam" id="PF21105">
    <property type="entry name" value="DyP_N"/>
    <property type="match status" value="1"/>
</dbReference>
<comment type="similarity">
    <text evidence="8">Belongs to the DyP-type peroxidase family.</text>
</comment>
<evidence type="ECO:0008006" key="13">
    <source>
        <dbReference type="Google" id="ProtNLM"/>
    </source>
</evidence>
<proteinExistence type="inferred from homology"/>
<dbReference type="GO" id="GO:0004601">
    <property type="term" value="F:peroxidase activity"/>
    <property type="evidence" value="ECO:0007669"/>
    <property type="project" value="UniProtKB-KW"/>
</dbReference>
<dbReference type="PROSITE" id="PS51404">
    <property type="entry name" value="DYP_PEROXIDASE"/>
    <property type="match status" value="1"/>
</dbReference>
<evidence type="ECO:0000256" key="5">
    <source>
        <dbReference type="ARBA" id="ARBA00022729"/>
    </source>
</evidence>
<gene>
    <name evidence="11" type="ORF">HIO71_17955</name>
</gene>
<dbReference type="GO" id="GO:0005829">
    <property type="term" value="C:cytosol"/>
    <property type="evidence" value="ECO:0007669"/>
    <property type="project" value="TreeGrafter"/>
</dbReference>
<organism evidence="11 12">
    <name type="scientific">Chryseobacterium aquaticum</name>
    <dbReference type="NCBI Taxonomy" id="452084"/>
    <lineage>
        <taxon>Bacteria</taxon>
        <taxon>Pseudomonadati</taxon>
        <taxon>Bacteroidota</taxon>
        <taxon>Flavobacteriia</taxon>
        <taxon>Flavobacteriales</taxon>
        <taxon>Weeksellaceae</taxon>
        <taxon>Chryseobacterium group</taxon>
        <taxon>Chryseobacterium</taxon>
    </lineage>
</organism>
<evidence type="ECO:0000256" key="4">
    <source>
        <dbReference type="ARBA" id="ARBA00022723"/>
    </source>
</evidence>
<comment type="cofactor">
    <cofactor evidence="1">
        <name>heme b</name>
        <dbReference type="ChEBI" id="CHEBI:60344"/>
    </cofactor>
</comment>
<keyword evidence="2" id="KW-0575">Peroxidase</keyword>
<evidence type="ECO:0000256" key="7">
    <source>
        <dbReference type="ARBA" id="ARBA00023004"/>
    </source>
</evidence>
<dbReference type="EMBL" id="JABCJF010000015">
    <property type="protein sequence ID" value="NMR36067.1"/>
    <property type="molecule type" value="Genomic_DNA"/>
</dbReference>
<evidence type="ECO:0000313" key="12">
    <source>
        <dbReference type="Proteomes" id="UP000548067"/>
    </source>
</evidence>
<feature type="domain" description="Dyp-type peroxidase C-terminal" evidence="9">
    <location>
        <begin position="236"/>
        <end position="374"/>
    </location>
</feature>
<dbReference type="Proteomes" id="UP000548067">
    <property type="component" value="Unassembled WGS sequence"/>
</dbReference>
<dbReference type="PANTHER" id="PTHR30521:SF4">
    <property type="entry name" value="DEFERROCHELATASE"/>
    <property type="match status" value="1"/>
</dbReference>
<evidence type="ECO:0000256" key="3">
    <source>
        <dbReference type="ARBA" id="ARBA00022617"/>
    </source>
</evidence>
<evidence type="ECO:0000259" key="9">
    <source>
        <dbReference type="Pfam" id="PF20628"/>
    </source>
</evidence>
<evidence type="ECO:0000313" key="11">
    <source>
        <dbReference type="EMBL" id="NMR36067.1"/>
    </source>
</evidence>
<dbReference type="AlphaFoldDB" id="A0A848N4D7"/>
<dbReference type="SUPFAM" id="SSF54909">
    <property type="entry name" value="Dimeric alpha+beta barrel"/>
    <property type="match status" value="1"/>
</dbReference>
<dbReference type="InterPro" id="IPR006314">
    <property type="entry name" value="Dyp_peroxidase"/>
</dbReference>
<reference evidence="11 12" key="1">
    <citation type="submission" date="2020-04" db="EMBL/GenBank/DDBJ databases">
        <title>Genome analysis and antimicrobial resistance characteristics of Chryseobacterium aquaticum isolated from farmed salmonids.</title>
        <authorList>
            <person name="Saticioglu I.B."/>
            <person name="Duman M."/>
            <person name="Altun S."/>
        </authorList>
    </citation>
    <scope>NUCLEOTIDE SEQUENCE [LARGE SCALE GENOMIC DNA]</scope>
    <source>
        <strain evidence="11 12">C-174</strain>
    </source>
</reference>
<evidence type="ECO:0000256" key="1">
    <source>
        <dbReference type="ARBA" id="ARBA00001970"/>
    </source>
</evidence>
<dbReference type="GO" id="GO:0046872">
    <property type="term" value="F:metal ion binding"/>
    <property type="evidence" value="ECO:0007669"/>
    <property type="project" value="UniProtKB-KW"/>
</dbReference>
<keyword evidence="5" id="KW-0732">Signal</keyword>
<dbReference type="GO" id="GO:0020037">
    <property type="term" value="F:heme binding"/>
    <property type="evidence" value="ECO:0007669"/>
    <property type="project" value="InterPro"/>
</dbReference>
<keyword evidence="6" id="KW-0560">Oxidoreductase</keyword>
<keyword evidence="4" id="KW-0479">Metal-binding</keyword>
<dbReference type="RefSeq" id="WP_169322481.1">
    <property type="nucleotide sequence ID" value="NZ_JABCJF010000015.1"/>
</dbReference>
<keyword evidence="3" id="KW-0349">Heme</keyword>
<feature type="domain" description="DyP dimeric alpha+beta barrel" evidence="10">
    <location>
        <begin position="23"/>
        <end position="174"/>
    </location>
</feature>
<evidence type="ECO:0000256" key="6">
    <source>
        <dbReference type="ARBA" id="ARBA00023002"/>
    </source>
</evidence>
<dbReference type="InterPro" id="IPR011008">
    <property type="entry name" value="Dimeric_a/b-barrel"/>
</dbReference>
<sequence length="430" mass="49243">MITLNNKKPVNIYDTAYDKLFENLQGNILKGHGRNFTSHIFLRFEKNKKDKVKKWIASFANEITSCKKQIKENLAFKRDRTSGDTFIGFYISALGYSFLENFNSSEKETDFFGSMKDANISDIKPSDWESGFREDIHAMILVADDNLMLLREKEISIRKEMNGKCKIVKIENGNVIRNEDGAGIEHFGYADGISQPLFFSDEIQGLETKYKDVKINYSSFFPLSQVLVEDPFLKNEEAFGSYLVFRKLEQDVDGFKTKEEKIASMVGRKTDDEKEEIGAIIVGRFEDGTPHILSHEEGIIDNLSNNFLHKNSSNGKCPFLNHIQATNQRDEASREMIMARRGIPYGIFPSESREVGLLFMSFQSDIKKQFEATQIQANQYNDLIIGQNLPEKMNLNCFGKKGKEINVENFVKLRGGEYFFAPSIPYLKNV</sequence>
<protein>
    <recommendedName>
        <fullName evidence="13">Peroxidase</fullName>
    </recommendedName>
</protein>
<dbReference type="InterPro" id="IPR048328">
    <property type="entry name" value="Dyp_perox_C"/>
</dbReference>
<accession>A0A848N4D7</accession>
<dbReference type="PANTHER" id="PTHR30521">
    <property type="entry name" value="DEFERROCHELATASE/PEROXIDASE"/>
    <property type="match status" value="1"/>
</dbReference>
<name>A0A848N4D7_9FLAO</name>
<keyword evidence="7" id="KW-0408">Iron</keyword>
<evidence type="ECO:0000259" key="10">
    <source>
        <dbReference type="Pfam" id="PF21105"/>
    </source>
</evidence>
<comment type="caution">
    <text evidence="11">The sequence shown here is derived from an EMBL/GenBank/DDBJ whole genome shotgun (WGS) entry which is preliminary data.</text>
</comment>